<gene>
    <name evidence="5" type="ORF">UV20_C0013G0010</name>
</gene>
<dbReference type="Gene3D" id="3.30.300.160">
    <property type="entry name" value="Type II secretion system, protein E, N-terminal domain"/>
    <property type="match status" value="1"/>
</dbReference>
<dbReference type="SUPFAM" id="SSF160246">
    <property type="entry name" value="EspE N-terminal domain-like"/>
    <property type="match status" value="1"/>
</dbReference>
<dbReference type="SUPFAM" id="SSF52540">
    <property type="entry name" value="P-loop containing nucleoside triphosphate hydrolases"/>
    <property type="match status" value="1"/>
</dbReference>
<comment type="similarity">
    <text evidence="1">Belongs to the GSP E family.</text>
</comment>
<dbReference type="Proteomes" id="UP000034837">
    <property type="component" value="Unassembled WGS sequence"/>
</dbReference>
<dbReference type="EMBL" id="LCDO01000013">
    <property type="protein sequence ID" value="KKS56392.1"/>
    <property type="molecule type" value="Genomic_DNA"/>
</dbReference>
<dbReference type="AlphaFoldDB" id="A0A0G1A5R9"/>
<dbReference type="Pfam" id="PF05157">
    <property type="entry name" value="MshEN"/>
    <property type="match status" value="1"/>
</dbReference>
<reference evidence="5 6" key="1">
    <citation type="journal article" date="2015" name="Nature">
        <title>rRNA introns, odd ribosomes, and small enigmatic genomes across a large radiation of phyla.</title>
        <authorList>
            <person name="Brown C.T."/>
            <person name="Hug L.A."/>
            <person name="Thomas B.C."/>
            <person name="Sharon I."/>
            <person name="Castelle C.J."/>
            <person name="Singh A."/>
            <person name="Wilkins M.J."/>
            <person name="Williams K.H."/>
            <person name="Banfield J.F."/>
        </authorList>
    </citation>
    <scope>NUCLEOTIDE SEQUENCE [LARGE SCALE GENOMIC DNA]</scope>
</reference>
<dbReference type="PANTHER" id="PTHR30258:SF1">
    <property type="entry name" value="PROTEIN TRANSPORT PROTEIN HOFB HOMOLOG"/>
    <property type="match status" value="1"/>
</dbReference>
<name>A0A0G1A5R9_9BACT</name>
<comment type="caution">
    <text evidence="5">The sequence shown here is derived from an EMBL/GenBank/DDBJ whole genome shotgun (WGS) entry which is preliminary data.</text>
</comment>
<dbReference type="PROSITE" id="PS00662">
    <property type="entry name" value="T2SP_E"/>
    <property type="match status" value="1"/>
</dbReference>
<dbReference type="InterPro" id="IPR027417">
    <property type="entry name" value="P-loop_NTPase"/>
</dbReference>
<dbReference type="SMART" id="SM00382">
    <property type="entry name" value="AAA"/>
    <property type="match status" value="1"/>
</dbReference>
<protein>
    <submittedName>
        <fullName evidence="5">Type IV-A pilus assembly ATPase PilB</fullName>
    </submittedName>
</protein>
<evidence type="ECO:0000256" key="2">
    <source>
        <dbReference type="ARBA" id="ARBA00022741"/>
    </source>
</evidence>
<keyword evidence="3" id="KW-0067">ATP-binding</keyword>
<dbReference type="CDD" id="cd01129">
    <property type="entry name" value="PulE-GspE-like"/>
    <property type="match status" value="1"/>
</dbReference>
<evidence type="ECO:0000256" key="1">
    <source>
        <dbReference type="ARBA" id="ARBA00006611"/>
    </source>
</evidence>
<dbReference type="PANTHER" id="PTHR30258">
    <property type="entry name" value="TYPE II SECRETION SYSTEM PROTEIN GSPE-RELATED"/>
    <property type="match status" value="1"/>
</dbReference>
<dbReference type="Gene3D" id="3.30.450.90">
    <property type="match status" value="1"/>
</dbReference>
<dbReference type="PATRIC" id="fig|1619039.3.peg.1063"/>
<evidence type="ECO:0000313" key="6">
    <source>
        <dbReference type="Proteomes" id="UP000034837"/>
    </source>
</evidence>
<organism evidence="5 6">
    <name type="scientific">Candidatus Magasanikbacteria bacterium GW2011_GWA2_42_32</name>
    <dbReference type="NCBI Taxonomy" id="1619039"/>
    <lineage>
        <taxon>Bacteria</taxon>
        <taxon>Candidatus Magasanikiibacteriota</taxon>
    </lineage>
</organism>
<evidence type="ECO:0000313" key="5">
    <source>
        <dbReference type="EMBL" id="KKS56392.1"/>
    </source>
</evidence>
<evidence type="ECO:0000259" key="4">
    <source>
        <dbReference type="PROSITE" id="PS00662"/>
    </source>
</evidence>
<dbReference type="GO" id="GO:0016887">
    <property type="term" value="F:ATP hydrolysis activity"/>
    <property type="evidence" value="ECO:0007669"/>
    <property type="project" value="TreeGrafter"/>
</dbReference>
<dbReference type="FunFam" id="3.40.50.300:FF:000398">
    <property type="entry name" value="Type IV pilus assembly ATPase PilB"/>
    <property type="match status" value="1"/>
</dbReference>
<sequence length="573" mass="63870">MFDQKAIKNLIKETGLLEATVLSKAVSEADKKHQTLEEYLVGANLVDEEKLYEAIGSYLKVPFINLKNYEIKKNLLFLIPSALAISHQIVAFAKEGNELKVAMQDPLDLQTIEFISRKTSSVLKPYLTSPSSLKDVFKKYHATLESELTIAKPGAEGENTAQLKKIAEDLPIINIVNSILEHAVYEGASDIHIEPLEKEVTVRYRVDGVLRPIMTLPKQVQSGIIARIKILANLKIDEHMLPQDGRIKLVLQDENFSLRVSIMPVYDGEKIVMRILHEGSKPLTLDQLGFLPEDKEKIEKNIEMPHGIILVTGPTGSGKTTTLYSILNMLNKSGVNISTIEDPIEYHVGGVNQSQINPRVGYTFASGLRAFLRQDPDIIMVGEIRDAETAEIAIHAAMTGHIVLSTLHTNDAPTTIPRLLDMGIPSFLIAFTANIIVAQRLVRKICPDCKQEFKLTAENIKDLENIMDAKKMLDLFKKNDCLKTGEQKLNSWTFYRGAGCHKCNNEGYKGRVGIYEILVINKKIAEMINKKSTVEEIKKAAVEDGFITMLEDGIIKAKKGITTIEEVLSATKE</sequence>
<dbReference type="InterPro" id="IPR003593">
    <property type="entry name" value="AAA+_ATPase"/>
</dbReference>
<dbReference type="InterPro" id="IPR001482">
    <property type="entry name" value="T2SS/T4SS_dom"/>
</dbReference>
<accession>A0A0G1A5R9</accession>
<dbReference type="InterPro" id="IPR007831">
    <property type="entry name" value="T2SS_GspE_N"/>
</dbReference>
<dbReference type="GO" id="GO:0005886">
    <property type="term" value="C:plasma membrane"/>
    <property type="evidence" value="ECO:0007669"/>
    <property type="project" value="TreeGrafter"/>
</dbReference>
<dbReference type="GO" id="GO:0005524">
    <property type="term" value="F:ATP binding"/>
    <property type="evidence" value="ECO:0007669"/>
    <property type="project" value="UniProtKB-KW"/>
</dbReference>
<feature type="domain" description="Bacterial type II secretion system protein E" evidence="4">
    <location>
        <begin position="372"/>
        <end position="386"/>
    </location>
</feature>
<evidence type="ECO:0000256" key="3">
    <source>
        <dbReference type="ARBA" id="ARBA00022840"/>
    </source>
</evidence>
<keyword evidence="2" id="KW-0547">Nucleotide-binding</keyword>
<dbReference type="Gene3D" id="3.40.50.300">
    <property type="entry name" value="P-loop containing nucleotide triphosphate hydrolases"/>
    <property type="match status" value="1"/>
</dbReference>
<proteinExistence type="inferred from homology"/>
<dbReference type="Pfam" id="PF00437">
    <property type="entry name" value="T2SSE"/>
    <property type="match status" value="1"/>
</dbReference>
<dbReference type="InterPro" id="IPR037257">
    <property type="entry name" value="T2SS_E_N_sf"/>
</dbReference>